<sequence length="151" mass="17434">MSASQFDTLIELARNSRDQAGLSLANERKNEQQTVAQVESLGRYRQEYAQRLQTSMRQGIDPASMYNYQQFLASLDAALVKARQALAAQQQRVTQSQQYWQQEQRKLSSYDTLASRRAAEQQRNEQQREQKTSDDLVNGRLARRLADTHSH</sequence>
<evidence type="ECO:0000256" key="3">
    <source>
        <dbReference type="ARBA" id="ARBA00020392"/>
    </source>
</evidence>
<keyword evidence="7" id="KW-1005">Bacterial flagellum biogenesis</keyword>
<reference evidence="12 13" key="1">
    <citation type="submission" date="2018-07" db="EMBL/GenBank/DDBJ databases">
        <title>Halomonas rutogse sp. nov., isolated from Lake TangqianCo on Tibetan Plateau.</title>
        <authorList>
            <person name="Lu H."/>
            <person name="Xing P."/>
            <person name="Wu Q."/>
        </authorList>
    </citation>
    <scope>NUCLEOTIDE SEQUENCE [LARGE SCALE GENOMIC DNA]</scope>
    <source>
        <strain evidence="12 13">TQ8S</strain>
    </source>
</reference>
<evidence type="ECO:0000256" key="2">
    <source>
        <dbReference type="ARBA" id="ARBA00010004"/>
    </source>
</evidence>
<dbReference type="PANTHER" id="PTHR38786:SF1">
    <property type="entry name" value="FLAGELLAR FLIJ PROTEIN"/>
    <property type="match status" value="1"/>
</dbReference>
<dbReference type="PIRSF" id="PIRSF019404">
    <property type="entry name" value="FliJ"/>
    <property type="match status" value="1"/>
</dbReference>
<organism evidence="12 13">
    <name type="scientific">Vreelandella rituensis</name>
    <dbReference type="NCBI Taxonomy" id="2282306"/>
    <lineage>
        <taxon>Bacteria</taxon>
        <taxon>Pseudomonadati</taxon>
        <taxon>Pseudomonadota</taxon>
        <taxon>Gammaproteobacteria</taxon>
        <taxon>Oceanospirillales</taxon>
        <taxon>Halomonadaceae</taxon>
        <taxon>Vreelandella</taxon>
    </lineage>
</organism>
<dbReference type="InterPro" id="IPR018006">
    <property type="entry name" value="Flag_FliJ_proteobac"/>
</dbReference>
<dbReference type="RefSeq" id="WP_114488136.1">
    <property type="nucleotide sequence ID" value="NZ_CBCSHM010000056.1"/>
</dbReference>
<dbReference type="PRINTS" id="PR01004">
    <property type="entry name" value="FLGFLIJ"/>
</dbReference>
<feature type="region of interest" description="Disordered" evidence="11">
    <location>
        <begin position="111"/>
        <end position="151"/>
    </location>
</feature>
<keyword evidence="12" id="KW-0282">Flagellum</keyword>
<keyword evidence="8" id="KW-0653">Protein transport</keyword>
<dbReference type="GO" id="GO:0005886">
    <property type="term" value="C:plasma membrane"/>
    <property type="evidence" value="ECO:0007669"/>
    <property type="project" value="UniProtKB-SubCell"/>
</dbReference>
<evidence type="ECO:0000256" key="9">
    <source>
        <dbReference type="ARBA" id="ARBA00023136"/>
    </source>
</evidence>
<dbReference type="GO" id="GO:0009288">
    <property type="term" value="C:bacterial-type flagellum"/>
    <property type="evidence" value="ECO:0007669"/>
    <property type="project" value="InterPro"/>
</dbReference>
<evidence type="ECO:0000256" key="7">
    <source>
        <dbReference type="ARBA" id="ARBA00022795"/>
    </source>
</evidence>
<dbReference type="InterPro" id="IPR053716">
    <property type="entry name" value="Flag_assembly_chemotaxis_eff"/>
</dbReference>
<keyword evidence="12" id="KW-0969">Cilium</keyword>
<keyword evidence="12" id="KW-0966">Cell projection</keyword>
<keyword evidence="9" id="KW-0472">Membrane</keyword>
<dbReference type="GO" id="GO:0006935">
    <property type="term" value="P:chemotaxis"/>
    <property type="evidence" value="ECO:0007669"/>
    <property type="project" value="UniProtKB-KW"/>
</dbReference>
<feature type="compositionally biased region" description="Basic and acidic residues" evidence="11">
    <location>
        <begin position="117"/>
        <end position="134"/>
    </location>
</feature>
<dbReference type="NCBIfam" id="TIGR02473">
    <property type="entry name" value="flagell_FliJ"/>
    <property type="match status" value="1"/>
</dbReference>
<proteinExistence type="inferred from homology"/>
<keyword evidence="6" id="KW-0145">Chemotaxis</keyword>
<keyword evidence="4" id="KW-0813">Transport</keyword>
<gene>
    <name evidence="12" type="primary">fliJ</name>
    <name evidence="12" type="ORF">DU506_17310</name>
</gene>
<comment type="similarity">
    <text evidence="2">Belongs to the FliJ family.</text>
</comment>
<dbReference type="GO" id="GO:0044781">
    <property type="term" value="P:bacterial-type flagellum organization"/>
    <property type="evidence" value="ECO:0007669"/>
    <property type="project" value="UniProtKB-KW"/>
</dbReference>
<dbReference type="GO" id="GO:0015031">
    <property type="term" value="P:protein transport"/>
    <property type="evidence" value="ECO:0007669"/>
    <property type="project" value="UniProtKB-KW"/>
</dbReference>
<keyword evidence="10" id="KW-1006">Bacterial flagellum protein export</keyword>
<accession>A0A368TQI6</accession>
<dbReference type="GO" id="GO:0003774">
    <property type="term" value="F:cytoskeletal motor activity"/>
    <property type="evidence" value="ECO:0007669"/>
    <property type="project" value="InterPro"/>
</dbReference>
<dbReference type="Pfam" id="PF02050">
    <property type="entry name" value="FliJ"/>
    <property type="match status" value="1"/>
</dbReference>
<dbReference type="AlphaFoldDB" id="A0A368TQI6"/>
<evidence type="ECO:0000256" key="5">
    <source>
        <dbReference type="ARBA" id="ARBA00022475"/>
    </source>
</evidence>
<dbReference type="InterPro" id="IPR012823">
    <property type="entry name" value="Flagell_FliJ"/>
</dbReference>
<protein>
    <recommendedName>
        <fullName evidence="3">Flagellar FliJ protein</fullName>
    </recommendedName>
</protein>
<dbReference type="GO" id="GO:0071973">
    <property type="term" value="P:bacterial-type flagellum-dependent cell motility"/>
    <property type="evidence" value="ECO:0007669"/>
    <property type="project" value="InterPro"/>
</dbReference>
<name>A0A368TQI6_9GAMM</name>
<dbReference type="OrthoDB" id="6465096at2"/>
<dbReference type="PANTHER" id="PTHR38786">
    <property type="entry name" value="FLAGELLAR FLIJ PROTEIN"/>
    <property type="match status" value="1"/>
</dbReference>
<dbReference type="InterPro" id="IPR052570">
    <property type="entry name" value="FliJ"/>
</dbReference>
<evidence type="ECO:0000256" key="6">
    <source>
        <dbReference type="ARBA" id="ARBA00022500"/>
    </source>
</evidence>
<comment type="caution">
    <text evidence="12">The sequence shown here is derived from an EMBL/GenBank/DDBJ whole genome shotgun (WGS) entry which is preliminary data.</text>
</comment>
<evidence type="ECO:0000256" key="1">
    <source>
        <dbReference type="ARBA" id="ARBA00004413"/>
    </source>
</evidence>
<comment type="subcellular location">
    <subcellularLocation>
        <location evidence="1">Cell membrane</location>
        <topology evidence="1">Peripheral membrane protein</topology>
        <orientation evidence="1">Cytoplasmic side</orientation>
    </subcellularLocation>
</comment>
<keyword evidence="5" id="KW-1003">Cell membrane</keyword>
<evidence type="ECO:0000256" key="10">
    <source>
        <dbReference type="ARBA" id="ARBA00023225"/>
    </source>
</evidence>
<evidence type="ECO:0000313" key="13">
    <source>
        <dbReference type="Proteomes" id="UP000253204"/>
    </source>
</evidence>
<evidence type="ECO:0000256" key="11">
    <source>
        <dbReference type="SAM" id="MobiDB-lite"/>
    </source>
</evidence>
<dbReference type="EMBL" id="QPIJ01000056">
    <property type="protein sequence ID" value="RCV86985.1"/>
    <property type="molecule type" value="Genomic_DNA"/>
</dbReference>
<dbReference type="Proteomes" id="UP000253204">
    <property type="component" value="Unassembled WGS sequence"/>
</dbReference>
<evidence type="ECO:0000256" key="4">
    <source>
        <dbReference type="ARBA" id="ARBA00022448"/>
    </source>
</evidence>
<evidence type="ECO:0000313" key="12">
    <source>
        <dbReference type="EMBL" id="RCV86985.1"/>
    </source>
</evidence>
<keyword evidence="13" id="KW-1185">Reference proteome</keyword>
<evidence type="ECO:0000256" key="8">
    <source>
        <dbReference type="ARBA" id="ARBA00022927"/>
    </source>
</evidence>
<dbReference type="Gene3D" id="1.10.287.1700">
    <property type="match status" value="1"/>
</dbReference>